<gene>
    <name evidence="3" type="primary">LOC115628320</name>
</gene>
<dbReference type="RefSeq" id="XP_030380236.1">
    <property type="nucleotide sequence ID" value="XM_030524376.1"/>
</dbReference>
<accession>A0A6J2TUJ6</accession>
<reference evidence="3" key="1">
    <citation type="submission" date="2025-08" db="UniProtKB">
        <authorList>
            <consortium name="RefSeq"/>
        </authorList>
    </citation>
    <scope>IDENTIFICATION</scope>
    <source>
        <strain evidence="3">11010-0011.00</strain>
        <tissue evidence="3">Whole body</tissue>
    </source>
</reference>
<evidence type="ECO:0000256" key="1">
    <source>
        <dbReference type="SAM" id="MobiDB-lite"/>
    </source>
</evidence>
<feature type="compositionally biased region" description="Basic residues" evidence="1">
    <location>
        <begin position="121"/>
        <end position="134"/>
    </location>
</feature>
<protein>
    <submittedName>
        <fullName evidence="3">Uncharacterized protein LOC115628320</fullName>
    </submittedName>
</protein>
<dbReference type="InterPro" id="IPR036910">
    <property type="entry name" value="HMG_box_dom_sf"/>
</dbReference>
<dbReference type="Gene3D" id="1.10.30.10">
    <property type="entry name" value="High mobility group box domain"/>
    <property type="match status" value="1"/>
</dbReference>
<dbReference type="Proteomes" id="UP000504634">
    <property type="component" value="Unplaced"/>
</dbReference>
<proteinExistence type="predicted"/>
<dbReference type="AlphaFoldDB" id="A0A6J2TUJ6"/>
<organism evidence="2 3">
    <name type="scientific">Drosophila lebanonensis</name>
    <name type="common">Fruit fly</name>
    <name type="synonym">Scaptodrosophila lebanonensis</name>
    <dbReference type="NCBI Taxonomy" id="7225"/>
    <lineage>
        <taxon>Eukaryota</taxon>
        <taxon>Metazoa</taxon>
        <taxon>Ecdysozoa</taxon>
        <taxon>Arthropoda</taxon>
        <taxon>Hexapoda</taxon>
        <taxon>Insecta</taxon>
        <taxon>Pterygota</taxon>
        <taxon>Neoptera</taxon>
        <taxon>Endopterygota</taxon>
        <taxon>Diptera</taxon>
        <taxon>Brachycera</taxon>
        <taxon>Muscomorpha</taxon>
        <taxon>Ephydroidea</taxon>
        <taxon>Drosophilidae</taxon>
        <taxon>Scaptodrosophila</taxon>
    </lineage>
</organism>
<sequence length="155" mass="18497">MAFIWNNFGKLRDFIWQRRALPSRHVIFSPSTLALEERRQFLLRASNSPFQNFLNELREEQIKRLSSQSDRIYQIENELIEHRASVIWKCMNEEKKQKYVDLANAVRERQSKLLLSEACRKHGSHGKRRKRSSKPKSTVSSKVTPHCEKRHYCKN</sequence>
<name>A0A6J2TUJ6_DROLE</name>
<dbReference type="GeneID" id="115628320"/>
<evidence type="ECO:0000313" key="2">
    <source>
        <dbReference type="Proteomes" id="UP000504634"/>
    </source>
</evidence>
<dbReference type="GO" id="GO:0005634">
    <property type="term" value="C:nucleus"/>
    <property type="evidence" value="ECO:0007669"/>
    <property type="project" value="UniProtKB-ARBA"/>
</dbReference>
<evidence type="ECO:0000313" key="3">
    <source>
        <dbReference type="RefSeq" id="XP_030380236.1"/>
    </source>
</evidence>
<feature type="compositionally biased region" description="Low complexity" evidence="1">
    <location>
        <begin position="135"/>
        <end position="144"/>
    </location>
</feature>
<keyword evidence="2" id="KW-1185">Reference proteome</keyword>
<dbReference type="SUPFAM" id="SSF47095">
    <property type="entry name" value="HMG-box"/>
    <property type="match status" value="1"/>
</dbReference>
<feature type="region of interest" description="Disordered" evidence="1">
    <location>
        <begin position="118"/>
        <end position="146"/>
    </location>
</feature>